<comment type="caution">
    <text evidence="1">The sequence shown here is derived from an EMBL/GenBank/DDBJ whole genome shotgun (WGS) entry which is preliminary data.</text>
</comment>
<dbReference type="EMBL" id="JBFOLJ010000009">
    <property type="protein sequence ID" value="KAL2508585.1"/>
    <property type="molecule type" value="Genomic_DNA"/>
</dbReference>
<dbReference type="Proteomes" id="UP001604277">
    <property type="component" value="Unassembled WGS sequence"/>
</dbReference>
<gene>
    <name evidence="1" type="ORF">Fot_32232</name>
</gene>
<keyword evidence="2" id="KW-1185">Reference proteome</keyword>
<accession>A0ABD1T7B9</accession>
<evidence type="ECO:0000313" key="2">
    <source>
        <dbReference type="Proteomes" id="UP001604277"/>
    </source>
</evidence>
<evidence type="ECO:0000313" key="1">
    <source>
        <dbReference type="EMBL" id="KAL2508585.1"/>
    </source>
</evidence>
<organism evidence="1 2">
    <name type="scientific">Forsythia ovata</name>
    <dbReference type="NCBI Taxonomy" id="205694"/>
    <lineage>
        <taxon>Eukaryota</taxon>
        <taxon>Viridiplantae</taxon>
        <taxon>Streptophyta</taxon>
        <taxon>Embryophyta</taxon>
        <taxon>Tracheophyta</taxon>
        <taxon>Spermatophyta</taxon>
        <taxon>Magnoliopsida</taxon>
        <taxon>eudicotyledons</taxon>
        <taxon>Gunneridae</taxon>
        <taxon>Pentapetalae</taxon>
        <taxon>asterids</taxon>
        <taxon>lamiids</taxon>
        <taxon>Lamiales</taxon>
        <taxon>Oleaceae</taxon>
        <taxon>Forsythieae</taxon>
        <taxon>Forsythia</taxon>
    </lineage>
</organism>
<dbReference type="AlphaFoldDB" id="A0ABD1T7B9"/>
<protein>
    <submittedName>
        <fullName evidence="1">Uncharacterized protein</fullName>
    </submittedName>
</protein>
<name>A0ABD1T7B9_9LAMI</name>
<reference evidence="2" key="1">
    <citation type="submission" date="2024-07" db="EMBL/GenBank/DDBJ databases">
        <title>Two chromosome-level genome assemblies of Korean endemic species Abeliophyllum distichum and Forsythia ovata (Oleaceae).</title>
        <authorList>
            <person name="Jang H."/>
        </authorList>
    </citation>
    <scope>NUCLEOTIDE SEQUENCE [LARGE SCALE GENOMIC DNA]</scope>
</reference>
<sequence>MANVLKEARRCTTAVDSSGGAIASPNLQLLQLSQTPVVSTQASSAPLHLCGVAAGESVCPIVGTRRLPRTPDDVSTRGACKQIKTSRIVRMTQEKIRVLYNSLSRQATSSRVYSWLVHDIGAIIQSYCSMNTVLLAKHFFK</sequence>
<proteinExistence type="predicted"/>